<dbReference type="Gene3D" id="3.30.56.70">
    <property type="entry name" value="N2,N2-dimethylguanosine tRNA methyltransferase, C-terminal domain"/>
    <property type="match status" value="1"/>
</dbReference>
<protein>
    <recommendedName>
        <fullName evidence="7 9">tRNA (guanine(26)-N(2))-dimethyltransferase</fullName>
        <ecNumber evidence="7 9">2.1.1.216</ecNumber>
    </recommendedName>
</protein>
<dbReference type="PANTHER" id="PTHR10631">
    <property type="entry name" value="N 2 ,N 2 -DIMETHYLGUANOSINE TRNA METHYLTRANSFERASE"/>
    <property type="match status" value="1"/>
</dbReference>
<dbReference type="Pfam" id="PF02005">
    <property type="entry name" value="TRM"/>
    <property type="match status" value="1"/>
</dbReference>
<dbReference type="STRING" id="983967.A0A1E4SWJ4"/>
<dbReference type="PROSITE" id="PS51626">
    <property type="entry name" value="SAM_MT_TRM1"/>
    <property type="match status" value="1"/>
</dbReference>
<evidence type="ECO:0000256" key="3">
    <source>
        <dbReference type="ARBA" id="ARBA00022679"/>
    </source>
</evidence>
<evidence type="ECO:0000256" key="2">
    <source>
        <dbReference type="ARBA" id="ARBA00022603"/>
    </source>
</evidence>
<reference evidence="11" key="1">
    <citation type="submission" date="2016-04" db="EMBL/GenBank/DDBJ databases">
        <title>Comparative genomics of biotechnologically important yeasts.</title>
        <authorList>
            <consortium name="DOE Joint Genome Institute"/>
            <person name="Riley R."/>
            <person name="Haridas S."/>
            <person name="Wolfe K.H."/>
            <person name="Lopes M.R."/>
            <person name="Hittinger C.T."/>
            <person name="Goker M."/>
            <person name="Salamov A."/>
            <person name="Wisecaver J."/>
            <person name="Long T.M."/>
            <person name="Aerts A.L."/>
            <person name="Barry K."/>
            <person name="Choi C."/>
            <person name="Clum A."/>
            <person name="Coughlan A.Y."/>
            <person name="Deshpande S."/>
            <person name="Douglass A.P."/>
            <person name="Hanson S.J."/>
            <person name="Klenk H.-P."/>
            <person name="Labutti K."/>
            <person name="Lapidus A."/>
            <person name="Lindquist E."/>
            <person name="Lipzen A."/>
            <person name="Meier-Kolthoff J.P."/>
            <person name="Ohm R.A."/>
            <person name="Otillar R.P."/>
            <person name="Pangilinan J."/>
            <person name="Peng Y."/>
            <person name="Rokas A."/>
            <person name="Rosa C.A."/>
            <person name="Scheuner C."/>
            <person name="Sibirny A.A."/>
            <person name="Slot J.C."/>
            <person name="Stielow J.B."/>
            <person name="Sun H."/>
            <person name="Kurtzman C.P."/>
            <person name="Blackwell M."/>
            <person name="Grigoriev I.V."/>
            <person name="Jeffries T.W."/>
        </authorList>
    </citation>
    <scope>NUCLEOTIDE SEQUENCE [LARGE SCALE GENOMIC DNA]</scope>
    <source>
        <strain evidence="11">NRRL YB-2248</strain>
    </source>
</reference>
<gene>
    <name evidence="10" type="ORF">CANARDRAFT_202037</name>
</gene>
<dbReference type="InterPro" id="IPR002905">
    <property type="entry name" value="Trm1"/>
</dbReference>
<evidence type="ECO:0000256" key="8">
    <source>
        <dbReference type="ARBA" id="ARBA00051897"/>
    </source>
</evidence>
<name>A0A1E4SWJ4_9ASCO</name>
<evidence type="ECO:0000256" key="9">
    <source>
        <dbReference type="PROSITE-ProRule" id="PRU00958"/>
    </source>
</evidence>
<dbReference type="GO" id="GO:0002940">
    <property type="term" value="P:tRNA N2-guanine methylation"/>
    <property type="evidence" value="ECO:0007669"/>
    <property type="project" value="TreeGrafter"/>
</dbReference>
<keyword evidence="3 9" id="KW-0808">Transferase</keyword>
<dbReference type="InterPro" id="IPR042296">
    <property type="entry name" value="tRNA_met_Trm1_C"/>
</dbReference>
<dbReference type="SUPFAM" id="SSF53335">
    <property type="entry name" value="S-adenosyl-L-methionine-dependent methyltransferases"/>
    <property type="match status" value="1"/>
</dbReference>
<dbReference type="InterPro" id="IPR029063">
    <property type="entry name" value="SAM-dependent_MTases_sf"/>
</dbReference>
<keyword evidence="1 9" id="KW-0820">tRNA-binding</keyword>
<evidence type="ECO:0000256" key="4">
    <source>
        <dbReference type="ARBA" id="ARBA00022691"/>
    </source>
</evidence>
<accession>A0A1E4SWJ4</accession>
<evidence type="ECO:0000256" key="6">
    <source>
        <dbReference type="ARBA" id="ARBA00022884"/>
    </source>
</evidence>
<evidence type="ECO:0000256" key="1">
    <source>
        <dbReference type="ARBA" id="ARBA00022555"/>
    </source>
</evidence>
<sequence length="521" mass="57478">MTETKLPTAESVASIDTKQFEVLKEGTASVLFPANKVFYNPVQQYNRDLSTLAIQAWSEIYADSVAKSDEKFVHEPFIQILEALSATGLRAIRYGKEIPLVSRVIANDMSKSAVESIQRNILHNEISSKVSPNESDAISYMHSMKSQFHVVDLDPYGTATPFMDGAINAIKDDGLLLVTCTDLGVLAGNGYPEKCFALYGGTNVWGDATHESALRLVLGMIANTAARQKKFIEPVLCLSIDFYVRLFIKVSSSPLKVKELASKTMITYKCSGCHSTHDQYLGKCTTNENAPEGNKQLAKKFGLSKGPPIGTLCPYCGFANHVTGPMWGGKLQDATFIDKVLELQKGADPEIYGTLERIKGMLTMAKNELNTNFYFKTTTLSSVLKCSAPPIETIVTALGNLGYEASLTHAMTSAIKTNAPWEAVWFIGKKYCEKTGHTAEKMSKTGPGYNILINDDIGKNIDIASLRGDSDEEKGLSDLEWLFTETKDNLVVKRVRKLRNVKIVRYQENPTKNWGPKARPH</sequence>
<dbReference type="GO" id="GO:0160104">
    <property type="term" value="F:tRNA (guanine(26)-N2)-dimethyltransferase activity"/>
    <property type="evidence" value="ECO:0007669"/>
    <property type="project" value="UniProtKB-UniRule"/>
</dbReference>
<dbReference type="Gene3D" id="3.40.50.150">
    <property type="entry name" value="Vaccinia Virus protein VP39"/>
    <property type="match status" value="1"/>
</dbReference>
<comment type="catalytic activity">
    <reaction evidence="8 9">
        <text>guanosine(26) in tRNA + 2 S-adenosyl-L-methionine = N(2)-dimethylguanosine(26) in tRNA + 2 S-adenosyl-L-homocysteine + 2 H(+)</text>
        <dbReference type="Rhea" id="RHEA:43140"/>
        <dbReference type="Rhea" id="RHEA-COMP:10359"/>
        <dbReference type="Rhea" id="RHEA-COMP:10360"/>
        <dbReference type="ChEBI" id="CHEBI:15378"/>
        <dbReference type="ChEBI" id="CHEBI:57856"/>
        <dbReference type="ChEBI" id="CHEBI:59789"/>
        <dbReference type="ChEBI" id="CHEBI:74269"/>
        <dbReference type="ChEBI" id="CHEBI:74513"/>
        <dbReference type="EC" id="2.1.1.216"/>
    </reaction>
</comment>
<dbReference type="OrthoDB" id="6349953at2759"/>
<dbReference type="NCBIfam" id="TIGR00308">
    <property type="entry name" value="TRM1"/>
    <property type="match status" value="1"/>
</dbReference>
<comment type="similarity">
    <text evidence="9">Belongs to the class I-like SAM-binding methyltransferase superfamily. Trm1 family.</text>
</comment>
<dbReference type="PANTHER" id="PTHR10631:SF3">
    <property type="entry name" value="TRNA (GUANINE(26)-N(2))-DIMETHYLTRANSFERASE"/>
    <property type="match status" value="1"/>
</dbReference>
<dbReference type="GO" id="GO:0005634">
    <property type="term" value="C:nucleus"/>
    <property type="evidence" value="ECO:0007669"/>
    <property type="project" value="TreeGrafter"/>
</dbReference>
<dbReference type="GO" id="GO:0000049">
    <property type="term" value="F:tRNA binding"/>
    <property type="evidence" value="ECO:0007669"/>
    <property type="project" value="UniProtKB-UniRule"/>
</dbReference>
<keyword evidence="2 9" id="KW-0489">Methyltransferase</keyword>
<organism evidence="10 11">
    <name type="scientific">[Candida] arabinofermentans NRRL YB-2248</name>
    <dbReference type="NCBI Taxonomy" id="983967"/>
    <lineage>
        <taxon>Eukaryota</taxon>
        <taxon>Fungi</taxon>
        <taxon>Dikarya</taxon>
        <taxon>Ascomycota</taxon>
        <taxon>Saccharomycotina</taxon>
        <taxon>Pichiomycetes</taxon>
        <taxon>Pichiales</taxon>
        <taxon>Pichiaceae</taxon>
        <taxon>Ogataea</taxon>
        <taxon>Ogataea/Candida clade</taxon>
    </lineage>
</organism>
<keyword evidence="6 9" id="KW-0694">RNA-binding</keyword>
<proteinExistence type="inferred from homology"/>
<evidence type="ECO:0000256" key="7">
    <source>
        <dbReference type="ARBA" id="ARBA00039099"/>
    </source>
</evidence>
<dbReference type="FunFam" id="3.30.56.70:FF:000001">
    <property type="entry name" value="tRNA (guanine(26)-N(2))-dimethyltransferase"/>
    <property type="match status" value="1"/>
</dbReference>
<keyword evidence="11" id="KW-1185">Reference proteome</keyword>
<dbReference type="FunFam" id="3.40.50.150:FF:000051">
    <property type="entry name" value="tRNA (guanine(26)-N(2))-dimethyltransferase"/>
    <property type="match status" value="1"/>
</dbReference>
<dbReference type="Proteomes" id="UP000094801">
    <property type="component" value="Unassembled WGS sequence"/>
</dbReference>
<dbReference type="EC" id="2.1.1.216" evidence="7 9"/>
<evidence type="ECO:0000313" key="10">
    <source>
        <dbReference type="EMBL" id="ODV83837.1"/>
    </source>
</evidence>
<dbReference type="EMBL" id="KV453860">
    <property type="protein sequence ID" value="ODV83837.1"/>
    <property type="molecule type" value="Genomic_DNA"/>
</dbReference>
<keyword evidence="4 9" id="KW-0949">S-adenosyl-L-methionine</keyword>
<dbReference type="AlphaFoldDB" id="A0A1E4SWJ4"/>
<evidence type="ECO:0000256" key="5">
    <source>
        <dbReference type="ARBA" id="ARBA00022694"/>
    </source>
</evidence>
<keyword evidence="5 9" id="KW-0819">tRNA processing</keyword>
<evidence type="ECO:0000313" key="11">
    <source>
        <dbReference type="Proteomes" id="UP000094801"/>
    </source>
</evidence>